<reference evidence="3 4" key="1">
    <citation type="submission" date="2016-03" db="EMBL/GenBank/DDBJ databases">
        <authorList>
            <person name="Ploux O."/>
        </authorList>
    </citation>
    <scope>NUCLEOTIDE SEQUENCE [LARGE SCALE GENOMIC DNA]</scope>
    <source>
        <strain evidence="3 4">UAMH 11012</strain>
    </source>
</reference>
<dbReference type="Proteomes" id="UP000184330">
    <property type="component" value="Unassembled WGS sequence"/>
</dbReference>
<dbReference type="AlphaFoldDB" id="A0A1L7XQN1"/>
<organism evidence="3 4">
    <name type="scientific">Phialocephala subalpina</name>
    <dbReference type="NCBI Taxonomy" id="576137"/>
    <lineage>
        <taxon>Eukaryota</taxon>
        <taxon>Fungi</taxon>
        <taxon>Dikarya</taxon>
        <taxon>Ascomycota</taxon>
        <taxon>Pezizomycotina</taxon>
        <taxon>Leotiomycetes</taxon>
        <taxon>Helotiales</taxon>
        <taxon>Mollisiaceae</taxon>
        <taxon>Phialocephala</taxon>
        <taxon>Phialocephala fortinii species complex</taxon>
    </lineage>
</organism>
<proteinExistence type="predicted"/>
<gene>
    <name evidence="3" type="ORF">PAC_17218</name>
</gene>
<feature type="region of interest" description="Disordered" evidence="2">
    <location>
        <begin position="38"/>
        <end position="58"/>
    </location>
</feature>
<evidence type="ECO:0000313" key="3">
    <source>
        <dbReference type="EMBL" id="CZR67319.1"/>
    </source>
</evidence>
<protein>
    <submittedName>
        <fullName evidence="3">Uncharacterized protein</fullName>
    </submittedName>
</protein>
<name>A0A1L7XQN1_9HELO</name>
<evidence type="ECO:0000256" key="1">
    <source>
        <dbReference type="SAM" id="Coils"/>
    </source>
</evidence>
<dbReference type="OrthoDB" id="10665921at2759"/>
<feature type="coiled-coil region" evidence="1">
    <location>
        <begin position="79"/>
        <end position="106"/>
    </location>
</feature>
<sequence>MENAFSTSNGACGNAEDGNFGQAAVNGLSQQLEERITIDDENAPVPSTSTDPSTLTAQNDLDAGTLLDNAPVTVPRSQIESLKLHITELQKNIKVAKDESARHLKTVEKLHAEKKKVRTDAIHARQSMKQSIQTKITKLCEGIAQAKPQSNKLRRKQMYEMKTELEKMRKKCWKLEAEKKSSGDDWTTSELRWATR</sequence>
<keyword evidence="4" id="KW-1185">Reference proteome</keyword>
<dbReference type="EMBL" id="FJOG01000043">
    <property type="protein sequence ID" value="CZR67319.1"/>
    <property type="molecule type" value="Genomic_DNA"/>
</dbReference>
<feature type="compositionally biased region" description="Polar residues" evidence="2">
    <location>
        <begin position="45"/>
        <end position="58"/>
    </location>
</feature>
<feature type="region of interest" description="Disordered" evidence="2">
    <location>
        <begin position="177"/>
        <end position="196"/>
    </location>
</feature>
<evidence type="ECO:0000313" key="4">
    <source>
        <dbReference type="Proteomes" id="UP000184330"/>
    </source>
</evidence>
<accession>A0A1L7XQN1</accession>
<evidence type="ECO:0000256" key="2">
    <source>
        <dbReference type="SAM" id="MobiDB-lite"/>
    </source>
</evidence>
<keyword evidence="1" id="KW-0175">Coiled coil</keyword>